<sequence>MEMGPYGPYVPHGAHCSHFNLRLISAKKEWNPRRSRHSHGYGYRLHNEYCTGSLISRQVVITAGHCIEGKQGSILMVNFLNRRKLILFRTVKKFHIYKQRLGDDIALLLLSKPINVCDAREPNVDERFGIIRLPLGNSFRSRWTDHDVEFSKCTMYGYGRSESELFECADFIASIEQLRIDYRLRSMRVHLKTKSPILIASLDDRRKICQART</sequence>
<evidence type="ECO:0000313" key="2">
    <source>
        <dbReference type="EMBL" id="VDN53366.1"/>
    </source>
</evidence>
<dbReference type="Pfam" id="PF00089">
    <property type="entry name" value="Trypsin"/>
    <property type="match status" value="1"/>
</dbReference>
<name>A0A0N4UP55_DRAME</name>
<proteinExistence type="predicted"/>
<gene>
    <name evidence="2" type="ORF">DME_LOCUS3339</name>
</gene>
<accession>A0A0N4UP55</accession>
<dbReference type="InterPro" id="IPR001314">
    <property type="entry name" value="Peptidase_S1A"/>
</dbReference>
<evidence type="ECO:0000259" key="1">
    <source>
        <dbReference type="Pfam" id="PF00089"/>
    </source>
</evidence>
<dbReference type="Proteomes" id="UP000274756">
    <property type="component" value="Unassembled WGS sequence"/>
</dbReference>
<dbReference type="EMBL" id="UYYG01000125">
    <property type="protein sequence ID" value="VDN53366.1"/>
    <property type="molecule type" value="Genomic_DNA"/>
</dbReference>
<evidence type="ECO:0000313" key="5">
    <source>
        <dbReference type="WBParaSite" id="DME_0000972301-mRNA-1"/>
    </source>
</evidence>
<dbReference type="PRINTS" id="PR00722">
    <property type="entry name" value="CHYMOTRYPSIN"/>
</dbReference>
<dbReference type="InterPro" id="IPR043504">
    <property type="entry name" value="Peptidase_S1_PA_chymotrypsin"/>
</dbReference>
<dbReference type="GO" id="GO:0006508">
    <property type="term" value="P:proteolysis"/>
    <property type="evidence" value="ECO:0007669"/>
    <property type="project" value="InterPro"/>
</dbReference>
<dbReference type="InterPro" id="IPR001254">
    <property type="entry name" value="Trypsin_dom"/>
</dbReference>
<dbReference type="WBParaSite" id="DME_0000972301-mRNA-1">
    <property type="protein sequence ID" value="DME_0000972301-mRNA-1"/>
    <property type="gene ID" value="DME_0000972301"/>
</dbReference>
<dbReference type="InterPro" id="IPR018114">
    <property type="entry name" value="TRYPSIN_HIS"/>
</dbReference>
<dbReference type="Gene3D" id="2.40.10.10">
    <property type="entry name" value="Trypsin-like serine proteases"/>
    <property type="match status" value="1"/>
</dbReference>
<dbReference type="SUPFAM" id="SSF50494">
    <property type="entry name" value="Trypsin-like serine proteases"/>
    <property type="match status" value="1"/>
</dbReference>
<reference evidence="2 4" key="2">
    <citation type="submission" date="2018-11" db="EMBL/GenBank/DDBJ databases">
        <authorList>
            <consortium name="Pathogen Informatics"/>
        </authorList>
    </citation>
    <scope>NUCLEOTIDE SEQUENCE [LARGE SCALE GENOMIC DNA]</scope>
</reference>
<protein>
    <submittedName>
        <fullName evidence="5">Peptidase S1 domain-containing protein</fullName>
    </submittedName>
</protein>
<dbReference type="AlphaFoldDB" id="A0A0N4UP55"/>
<dbReference type="GO" id="GO:0004252">
    <property type="term" value="F:serine-type endopeptidase activity"/>
    <property type="evidence" value="ECO:0007669"/>
    <property type="project" value="InterPro"/>
</dbReference>
<feature type="domain" description="Peptidase S1" evidence="1">
    <location>
        <begin position="36"/>
        <end position="118"/>
    </location>
</feature>
<dbReference type="PROSITE" id="PS00134">
    <property type="entry name" value="TRYPSIN_HIS"/>
    <property type="match status" value="1"/>
</dbReference>
<reference evidence="5" key="1">
    <citation type="submission" date="2017-02" db="UniProtKB">
        <authorList>
            <consortium name="WormBaseParasite"/>
        </authorList>
    </citation>
    <scope>IDENTIFICATION</scope>
</reference>
<dbReference type="InterPro" id="IPR009003">
    <property type="entry name" value="Peptidase_S1_PA"/>
</dbReference>
<evidence type="ECO:0000313" key="3">
    <source>
        <dbReference type="Proteomes" id="UP000038040"/>
    </source>
</evidence>
<dbReference type="OrthoDB" id="5861110at2759"/>
<organism evidence="3 5">
    <name type="scientific">Dracunculus medinensis</name>
    <name type="common">Guinea worm</name>
    <dbReference type="NCBI Taxonomy" id="318479"/>
    <lineage>
        <taxon>Eukaryota</taxon>
        <taxon>Metazoa</taxon>
        <taxon>Ecdysozoa</taxon>
        <taxon>Nematoda</taxon>
        <taxon>Chromadorea</taxon>
        <taxon>Rhabditida</taxon>
        <taxon>Spirurina</taxon>
        <taxon>Dracunculoidea</taxon>
        <taxon>Dracunculidae</taxon>
        <taxon>Dracunculus</taxon>
    </lineage>
</organism>
<keyword evidence="4" id="KW-1185">Reference proteome</keyword>
<evidence type="ECO:0000313" key="4">
    <source>
        <dbReference type="Proteomes" id="UP000274756"/>
    </source>
</evidence>
<dbReference type="Proteomes" id="UP000038040">
    <property type="component" value="Unplaced"/>
</dbReference>
<dbReference type="STRING" id="318479.A0A0N4UP55"/>